<comment type="caution">
    <text evidence="2">The sequence shown here is derived from an EMBL/GenBank/DDBJ whole genome shotgun (WGS) entry which is preliminary data.</text>
</comment>
<evidence type="ECO:0000313" key="2">
    <source>
        <dbReference type="EMBL" id="KAL3664391.1"/>
    </source>
</evidence>
<dbReference type="InterPro" id="IPR036396">
    <property type="entry name" value="Cyt_P450_sf"/>
</dbReference>
<sequence>MDINGWFPCTLTEVPTESSLNDISFECATVEAPLCHSGICNSSKSIEIFIKRKLAVATNGSQGLQPRKSVWFLAGGPGASSADMEMAMLVIYAMSESSVDVYTVDHRGTGRSSFLECVAAQVNADGSPGGVDILLQELPYCVKDVLYQLDEHSEAFSVTSAARDIVYLLDGLGENSGVGEVYLYGTSYGTYLVERVMHLAPAQVKGYILDGVVSEAGPDPSTRLFFSHWDQNILAPTRRFFKLCAEQQATCPLYLEINEDSDVLDVILDIYDEIDDMENVCALNLMLLTGIDTPSQALRPLFGLLVRDPSVRALVPSILGRMRRCSSKDQQELELLLGPLLDLILQRATGFALPATFGPKPSLELPLGSRLDTAKTGSIAQLEYLLISYSELWRKPSPTEAELEEFYLDGIFSLGSANLAQYCFLSGNLDPNLLPSEKDPACSQLSLNGTSMSDVSKGFTYPVDEFSNQTASVPLNSSLLIINGGLDFQTPWEFGRYQFESTALSDPETSQKMLVEFDFGAHVCGLAATTPDDETLCGPTIVTSFILNSGDPEAVDTSCMADLPELQLTDDTFAMLVETIIEVERDDDFGIEK</sequence>
<evidence type="ECO:0000259" key="1">
    <source>
        <dbReference type="Pfam" id="PF00561"/>
    </source>
</evidence>
<reference evidence="2 3" key="1">
    <citation type="submission" date="2024-09" db="EMBL/GenBank/DDBJ databases">
        <title>Genome sequencing and assembly of Phytophthora oleae, isolate VK10A, causative agent of rot of olive drupes.</title>
        <authorList>
            <person name="Conti Taguali S."/>
            <person name="Riolo M."/>
            <person name="La Spada F."/>
            <person name="Cacciola S.O."/>
            <person name="Dionisio G."/>
        </authorList>
    </citation>
    <scope>NUCLEOTIDE SEQUENCE [LARGE SCALE GENOMIC DNA]</scope>
    <source>
        <strain evidence="2 3">VK10A</strain>
    </source>
</reference>
<dbReference type="SUPFAM" id="SSF53474">
    <property type="entry name" value="alpha/beta-Hydrolases"/>
    <property type="match status" value="1"/>
</dbReference>
<gene>
    <name evidence="2" type="ORF">V7S43_010714</name>
</gene>
<protein>
    <recommendedName>
        <fullName evidence="1">AB hydrolase-1 domain-containing protein</fullName>
    </recommendedName>
</protein>
<feature type="domain" description="AB hydrolase-1" evidence="1">
    <location>
        <begin position="72"/>
        <end position="246"/>
    </location>
</feature>
<dbReference type="InterPro" id="IPR029058">
    <property type="entry name" value="AB_hydrolase_fold"/>
</dbReference>
<name>A0ABD3FFB5_9STRA</name>
<accession>A0ABD3FFB5</accession>
<dbReference type="Proteomes" id="UP001632037">
    <property type="component" value="Unassembled WGS sequence"/>
</dbReference>
<keyword evidence="3" id="KW-1185">Reference proteome</keyword>
<dbReference type="EMBL" id="JBIMZQ010000024">
    <property type="protein sequence ID" value="KAL3664391.1"/>
    <property type="molecule type" value="Genomic_DNA"/>
</dbReference>
<evidence type="ECO:0000313" key="3">
    <source>
        <dbReference type="Proteomes" id="UP001632037"/>
    </source>
</evidence>
<dbReference type="SUPFAM" id="SSF48264">
    <property type="entry name" value="Cytochrome P450"/>
    <property type="match status" value="1"/>
</dbReference>
<dbReference type="AlphaFoldDB" id="A0ABD3FFB5"/>
<dbReference type="Pfam" id="PF00561">
    <property type="entry name" value="Abhydrolase_1"/>
    <property type="match status" value="1"/>
</dbReference>
<proteinExistence type="predicted"/>
<organism evidence="2 3">
    <name type="scientific">Phytophthora oleae</name>
    <dbReference type="NCBI Taxonomy" id="2107226"/>
    <lineage>
        <taxon>Eukaryota</taxon>
        <taxon>Sar</taxon>
        <taxon>Stramenopiles</taxon>
        <taxon>Oomycota</taxon>
        <taxon>Peronosporomycetes</taxon>
        <taxon>Peronosporales</taxon>
        <taxon>Peronosporaceae</taxon>
        <taxon>Phytophthora</taxon>
    </lineage>
</organism>
<dbReference type="InterPro" id="IPR000073">
    <property type="entry name" value="AB_hydrolase_1"/>
</dbReference>
<dbReference type="Gene3D" id="3.40.50.1820">
    <property type="entry name" value="alpha/beta hydrolase"/>
    <property type="match status" value="1"/>
</dbReference>